<name>A0A382CA91_9ZZZZ</name>
<protein>
    <submittedName>
        <fullName evidence="1">Uncharacterized protein</fullName>
    </submittedName>
</protein>
<evidence type="ECO:0000313" key="1">
    <source>
        <dbReference type="EMBL" id="SVB22621.1"/>
    </source>
</evidence>
<feature type="non-terminal residue" evidence="1">
    <location>
        <position position="95"/>
    </location>
</feature>
<gene>
    <name evidence="1" type="ORF">METZ01_LOCUS175475</name>
</gene>
<reference evidence="1" key="1">
    <citation type="submission" date="2018-05" db="EMBL/GenBank/DDBJ databases">
        <authorList>
            <person name="Lanie J.A."/>
            <person name="Ng W.-L."/>
            <person name="Kazmierczak K.M."/>
            <person name="Andrzejewski T.M."/>
            <person name="Davidsen T.M."/>
            <person name="Wayne K.J."/>
            <person name="Tettelin H."/>
            <person name="Glass J.I."/>
            <person name="Rusch D."/>
            <person name="Podicherti R."/>
            <person name="Tsui H.-C.T."/>
            <person name="Winkler M.E."/>
        </authorList>
    </citation>
    <scope>NUCLEOTIDE SEQUENCE</scope>
</reference>
<dbReference type="EMBL" id="UINC01033398">
    <property type="protein sequence ID" value="SVB22621.1"/>
    <property type="molecule type" value="Genomic_DNA"/>
</dbReference>
<sequence>MKVSYFYGVEEKKPVYKEIDDVFQEIINGTHKDIISVCRKELANGDKKKYDSFKKRLPAYTISCRTKTRKADSLEEYSGLMQGDIDKLDEDAEVV</sequence>
<accession>A0A382CA91</accession>
<proteinExistence type="predicted"/>
<dbReference type="AlphaFoldDB" id="A0A382CA91"/>
<organism evidence="1">
    <name type="scientific">marine metagenome</name>
    <dbReference type="NCBI Taxonomy" id="408172"/>
    <lineage>
        <taxon>unclassified sequences</taxon>
        <taxon>metagenomes</taxon>
        <taxon>ecological metagenomes</taxon>
    </lineage>
</organism>